<comment type="caution">
    <text evidence="2">The sequence shown here is derived from an EMBL/GenBank/DDBJ whole genome shotgun (WGS) entry which is preliminary data.</text>
</comment>
<proteinExistence type="predicted"/>
<name>A0A8J8C2F7_9EURY</name>
<protein>
    <submittedName>
        <fullName evidence="2">Uncharacterized protein</fullName>
    </submittedName>
</protein>
<dbReference type="AlphaFoldDB" id="A0A8J8C2F7"/>
<accession>A0A8J8C2F7</accession>
<feature type="region of interest" description="Disordered" evidence="1">
    <location>
        <begin position="1"/>
        <end position="21"/>
    </location>
</feature>
<gene>
    <name evidence="2" type="ORF">KTS45_04515</name>
</gene>
<sequence length="123" mass="13250">MQPPERSYRTTTHRLVTNRDPAPPDAWVRAENAVLGACLDAGMAVELAVYPRLLKQGAPSVATALGRLDRVEGRALGGEPPIVRAGPTDRERLLGALAVSPTDEVPLWRSQGIYRIAVVDGDE</sequence>
<organism evidence="2 3">
    <name type="scientific">Haloarcula limicola</name>
    <dbReference type="NCBI Taxonomy" id="1429915"/>
    <lineage>
        <taxon>Archaea</taxon>
        <taxon>Methanobacteriati</taxon>
        <taxon>Methanobacteriota</taxon>
        <taxon>Stenosarchaea group</taxon>
        <taxon>Halobacteria</taxon>
        <taxon>Halobacteriales</taxon>
        <taxon>Haloarculaceae</taxon>
        <taxon>Haloarcula</taxon>
    </lineage>
</organism>
<dbReference type="EMBL" id="JAHQXF010000001">
    <property type="protein sequence ID" value="MBV0923456.1"/>
    <property type="molecule type" value="Genomic_DNA"/>
</dbReference>
<dbReference type="Proteomes" id="UP000766550">
    <property type="component" value="Unassembled WGS sequence"/>
</dbReference>
<dbReference type="RefSeq" id="WP_162316587.1">
    <property type="nucleotide sequence ID" value="NZ_JAHQXF010000001.1"/>
</dbReference>
<evidence type="ECO:0000313" key="3">
    <source>
        <dbReference type="Proteomes" id="UP000766550"/>
    </source>
</evidence>
<keyword evidence="3" id="KW-1185">Reference proteome</keyword>
<evidence type="ECO:0000313" key="2">
    <source>
        <dbReference type="EMBL" id="MBV0923456.1"/>
    </source>
</evidence>
<evidence type="ECO:0000256" key="1">
    <source>
        <dbReference type="SAM" id="MobiDB-lite"/>
    </source>
</evidence>
<reference evidence="2 3" key="1">
    <citation type="submission" date="2021-06" db="EMBL/GenBank/DDBJ databases">
        <title>New haloarchaea isolates fom saline soil.</title>
        <authorList>
            <person name="Duran-Viseras A."/>
            <person name="Sanchez-Porro C.S."/>
            <person name="Ventosa A."/>
        </authorList>
    </citation>
    <scope>NUCLEOTIDE SEQUENCE [LARGE SCALE GENOMIC DNA]</scope>
    <source>
        <strain evidence="2 3">JCM 183640</strain>
    </source>
</reference>